<dbReference type="PANTHER" id="PTHR46344">
    <property type="entry name" value="OS02G0202900 PROTEIN"/>
    <property type="match status" value="1"/>
</dbReference>
<dbReference type="Gene3D" id="2.130.10.80">
    <property type="entry name" value="Galactose oxidase/kelch, beta-propeller"/>
    <property type="match status" value="5"/>
</dbReference>
<evidence type="ECO:0000256" key="1">
    <source>
        <dbReference type="ARBA" id="ARBA00022441"/>
    </source>
</evidence>
<dbReference type="InterPro" id="IPR037293">
    <property type="entry name" value="Gal_Oxidase_central_sf"/>
</dbReference>
<dbReference type="InterPro" id="IPR011043">
    <property type="entry name" value="Gal_Oxase/kelch_b-propeller"/>
</dbReference>
<dbReference type="SMART" id="SM00612">
    <property type="entry name" value="Kelch"/>
    <property type="match status" value="4"/>
</dbReference>
<evidence type="ECO:0000313" key="3">
    <source>
        <dbReference type="EMBL" id="XBH17431.1"/>
    </source>
</evidence>
<dbReference type="AlphaFoldDB" id="A0AAU7DKY0"/>
<gene>
    <name evidence="3" type="ORF">P8935_23055</name>
</gene>
<reference evidence="3" key="1">
    <citation type="submission" date="2023-03" db="EMBL/GenBank/DDBJ databases">
        <title>Edaphobacter sp.</title>
        <authorList>
            <person name="Huber K.J."/>
            <person name="Papendorf J."/>
            <person name="Pilke C."/>
            <person name="Bunk B."/>
            <person name="Sproeer C."/>
            <person name="Pester M."/>
        </authorList>
    </citation>
    <scope>NUCLEOTIDE SEQUENCE</scope>
    <source>
        <strain evidence="3">DSM 110680</strain>
    </source>
</reference>
<proteinExistence type="predicted"/>
<dbReference type="InterPro" id="IPR006652">
    <property type="entry name" value="Kelch_1"/>
</dbReference>
<organism evidence="3">
    <name type="scientific">Telmatobacter sp. DSM 110680</name>
    <dbReference type="NCBI Taxonomy" id="3036704"/>
    <lineage>
        <taxon>Bacteria</taxon>
        <taxon>Pseudomonadati</taxon>
        <taxon>Acidobacteriota</taxon>
        <taxon>Terriglobia</taxon>
        <taxon>Terriglobales</taxon>
        <taxon>Acidobacteriaceae</taxon>
        <taxon>Telmatobacter</taxon>
    </lineage>
</organism>
<dbReference type="SUPFAM" id="SSF50965">
    <property type="entry name" value="Galactose oxidase, central domain"/>
    <property type="match status" value="2"/>
</dbReference>
<dbReference type="RefSeq" id="WP_348262656.1">
    <property type="nucleotide sequence ID" value="NZ_CP121196.1"/>
</dbReference>
<dbReference type="PANTHER" id="PTHR46344:SF27">
    <property type="entry name" value="KELCH REPEAT SUPERFAMILY PROTEIN"/>
    <property type="match status" value="1"/>
</dbReference>
<dbReference type="Pfam" id="PF01344">
    <property type="entry name" value="Kelch_1"/>
    <property type="match status" value="1"/>
</dbReference>
<protein>
    <submittedName>
        <fullName evidence="3">Kelch repeat-containing protein</fullName>
    </submittedName>
</protein>
<keyword evidence="2" id="KW-0677">Repeat</keyword>
<name>A0AAU7DKY0_9BACT</name>
<accession>A0AAU7DKY0</accession>
<sequence length="381" mass="39029">MTGSNLAGLSTLCLATVLLSLECGCGNPAQLQKPVPVSNPGAHAFRATGPMAYARSGHTATLLADRRVLIAGGYGLSTIESHAEIFDPVQGAFQAAGTLTRGGHTATRLSNGDVLFAGGVTDPNSQTPVATASAELFRTATGLFQPTGNMIVPRKYFASTLLLDGRVLVTGGITANEEATDTAELYDPKSGTFSLAAKMNYPWSNHSAFLLLNGKVLLVAATSGNLPVELYDPKADSFTIINGARLGGSDATVSLLADGRVLITGGAANYADMYVGPSEIFDPVAGRLSTTGALVVPRMFHTATLLSDGSVLMAGGFVDAEADVPPTATTEIYDPVKGTFSPGPAMLYPLAAHTATLLSDGSVLITGGQGPVVSAGAQIFH</sequence>
<keyword evidence="1" id="KW-0880">Kelch repeat</keyword>
<evidence type="ECO:0000256" key="2">
    <source>
        <dbReference type="ARBA" id="ARBA00022737"/>
    </source>
</evidence>
<dbReference type="EMBL" id="CP121196">
    <property type="protein sequence ID" value="XBH17431.1"/>
    <property type="molecule type" value="Genomic_DNA"/>
</dbReference>